<protein>
    <submittedName>
        <fullName evidence="2">Nitrate reductase molybdenum cofactor assembly chaperone</fullName>
    </submittedName>
</protein>
<dbReference type="InterPro" id="IPR003765">
    <property type="entry name" value="NO3_reductase_chaperone_NarJ"/>
</dbReference>
<dbReference type="AlphaFoldDB" id="A0AB94IEG8"/>
<dbReference type="PANTHER" id="PTHR43680:SF2">
    <property type="entry name" value="NITRATE REDUCTASE MOLYBDENUM COFACTOR ASSEMBLY CHAPERONE NARJ"/>
    <property type="match status" value="1"/>
</dbReference>
<reference evidence="2 3" key="1">
    <citation type="journal article" date="2014" name="Appl. Environ. Microbiol.">
        <title>Genomic features of a bumble bee symbiont reflect its host environment.</title>
        <authorList>
            <person name="Martinson V.G."/>
            <person name="Magoc T."/>
            <person name="Koch H."/>
            <person name="Salzberg S.L."/>
            <person name="Moran N.A."/>
        </authorList>
    </citation>
    <scope>NUCLEOTIDE SEQUENCE [LARGE SCALE GENOMIC DNA]</scope>
    <source>
        <strain evidence="2 3">Bimp</strain>
    </source>
</reference>
<keyword evidence="3" id="KW-1185">Reference proteome</keyword>
<sequence>MQSLRVISYLLDYPDDELWANKQPLINAVSQSTLLTAEQKHQLNQFIEGYLTGDLLDVQETYIYAFDTSHSTSLLLFEHIHGDSRERGQAMVDLLAHYEQAGLALTSKQLPDYLPLFLDFLALQSQTTARFWLDQIAAVLRLLALRLAKQQSIYHLLLDLLYQLSGHQLDETSLQQQVAQENIDHSPQALDKIWQEEQVLFNAGSACDSILSPSTLSPAQTPTYYVEVGEDKRSQV</sequence>
<dbReference type="InterPro" id="IPR036411">
    <property type="entry name" value="TorD-like_sf"/>
</dbReference>
<dbReference type="GO" id="GO:0042128">
    <property type="term" value="P:nitrate assimilation"/>
    <property type="evidence" value="ECO:0007669"/>
    <property type="project" value="UniProtKB-KW"/>
</dbReference>
<dbReference type="EMBL" id="AWGA01000014">
    <property type="protein sequence ID" value="TEA27886.1"/>
    <property type="molecule type" value="Genomic_DNA"/>
</dbReference>
<name>A0AB94IEG8_9GAMM</name>
<dbReference type="NCBIfam" id="TIGR00684">
    <property type="entry name" value="narJ"/>
    <property type="match status" value="1"/>
</dbReference>
<proteinExistence type="predicted"/>
<dbReference type="Proteomes" id="UP000506160">
    <property type="component" value="Unassembled WGS sequence"/>
</dbReference>
<dbReference type="GO" id="GO:0016530">
    <property type="term" value="F:metallochaperone activity"/>
    <property type="evidence" value="ECO:0007669"/>
    <property type="project" value="TreeGrafter"/>
</dbReference>
<evidence type="ECO:0000256" key="1">
    <source>
        <dbReference type="ARBA" id="ARBA00023063"/>
    </source>
</evidence>
<dbReference type="RefSeq" id="WP_024495428.1">
    <property type="nucleotide sequence ID" value="NZ_AWGA01000014.1"/>
</dbReference>
<accession>A0AB94IEG8</accession>
<dbReference type="PANTHER" id="PTHR43680">
    <property type="entry name" value="NITRATE REDUCTASE MOLYBDENUM COFACTOR ASSEMBLY CHAPERONE"/>
    <property type="match status" value="1"/>
</dbReference>
<evidence type="ECO:0000313" key="3">
    <source>
        <dbReference type="Proteomes" id="UP000506160"/>
    </source>
</evidence>
<gene>
    <name evidence="2" type="primary">narJ</name>
    <name evidence="2" type="ORF">O970_01545</name>
</gene>
<dbReference type="InterPro" id="IPR020945">
    <property type="entry name" value="DMSO/NO3_reduct_chaperone"/>
</dbReference>
<organism evidence="2 3">
    <name type="scientific">Candidatus Schmidhempelia bombi str. Bimp</name>
    <dbReference type="NCBI Taxonomy" id="1387197"/>
    <lineage>
        <taxon>Bacteria</taxon>
        <taxon>Pseudomonadati</taxon>
        <taxon>Pseudomonadota</taxon>
        <taxon>Gammaproteobacteria</taxon>
        <taxon>Orbales</taxon>
        <taxon>Orbaceae</taxon>
        <taxon>Candidatus Schmidhempelia</taxon>
    </lineage>
</organism>
<dbReference type="Pfam" id="PF02613">
    <property type="entry name" value="Nitrate_red_del"/>
    <property type="match status" value="1"/>
</dbReference>
<comment type="caution">
    <text evidence="2">The sequence shown here is derived from an EMBL/GenBank/DDBJ whole genome shotgun (WGS) entry which is preliminary data.</text>
</comment>
<dbReference type="GO" id="GO:0051082">
    <property type="term" value="F:unfolded protein binding"/>
    <property type="evidence" value="ECO:0007669"/>
    <property type="project" value="InterPro"/>
</dbReference>
<evidence type="ECO:0000313" key="2">
    <source>
        <dbReference type="EMBL" id="TEA27886.1"/>
    </source>
</evidence>
<keyword evidence="1" id="KW-0534">Nitrate assimilation</keyword>
<dbReference type="SUPFAM" id="SSF89155">
    <property type="entry name" value="TorD-like"/>
    <property type="match status" value="1"/>
</dbReference>
<dbReference type="GO" id="GO:0051131">
    <property type="term" value="P:chaperone-mediated protein complex assembly"/>
    <property type="evidence" value="ECO:0007669"/>
    <property type="project" value="InterPro"/>
</dbReference>